<dbReference type="InterPro" id="IPR005758">
    <property type="entry name" value="UDP-N-AcMur_Ala_ligase_MurC"/>
</dbReference>
<comment type="subcellular location">
    <subcellularLocation>
        <location evidence="1 14">Cytoplasm</location>
    </subcellularLocation>
</comment>
<dbReference type="GO" id="GO:0005737">
    <property type="term" value="C:cytoplasm"/>
    <property type="evidence" value="ECO:0007669"/>
    <property type="project" value="UniProtKB-SubCell"/>
</dbReference>
<dbReference type="GO" id="GO:0005524">
    <property type="term" value="F:ATP binding"/>
    <property type="evidence" value="ECO:0007669"/>
    <property type="project" value="UniProtKB-UniRule"/>
</dbReference>
<dbReference type="GO" id="GO:0009252">
    <property type="term" value="P:peptidoglycan biosynthetic process"/>
    <property type="evidence" value="ECO:0007669"/>
    <property type="project" value="UniProtKB-UniRule"/>
</dbReference>
<proteinExistence type="inferred from homology"/>
<keyword evidence="4 14" id="KW-0963">Cytoplasm</keyword>
<feature type="binding site" evidence="14">
    <location>
        <begin position="118"/>
        <end position="124"/>
    </location>
    <ligand>
        <name>ATP</name>
        <dbReference type="ChEBI" id="CHEBI:30616"/>
    </ligand>
</feature>
<keyword evidence="11 14" id="KW-0131">Cell cycle</keyword>
<evidence type="ECO:0000256" key="5">
    <source>
        <dbReference type="ARBA" id="ARBA00022598"/>
    </source>
</evidence>
<dbReference type="InterPro" id="IPR013221">
    <property type="entry name" value="Mur_ligase_cen"/>
</dbReference>
<comment type="similarity">
    <text evidence="14">Belongs to the MurCDEF family.</text>
</comment>
<dbReference type="EMBL" id="CYZU01000012">
    <property type="protein sequence ID" value="CUO24007.1"/>
    <property type="molecule type" value="Genomic_DNA"/>
</dbReference>
<dbReference type="InterPro" id="IPR004101">
    <property type="entry name" value="Mur_ligase_C"/>
</dbReference>
<feature type="domain" description="Mur ligase central" evidence="17">
    <location>
        <begin position="116"/>
        <end position="296"/>
    </location>
</feature>
<dbReference type="Pfam" id="PF02875">
    <property type="entry name" value="Mur_ligase_C"/>
    <property type="match status" value="1"/>
</dbReference>
<keyword evidence="6 14" id="KW-0132">Cell division</keyword>
<feature type="domain" description="Mur ligase N-terminal catalytic" evidence="15">
    <location>
        <begin position="11"/>
        <end position="110"/>
    </location>
</feature>
<dbReference type="GO" id="GO:0008763">
    <property type="term" value="F:UDP-N-acetylmuramate-L-alanine ligase activity"/>
    <property type="evidence" value="ECO:0007669"/>
    <property type="project" value="UniProtKB-UniRule"/>
</dbReference>
<organism evidence="18 19">
    <name type="scientific">Faecalicatena contorta</name>
    <dbReference type="NCBI Taxonomy" id="39482"/>
    <lineage>
        <taxon>Bacteria</taxon>
        <taxon>Bacillati</taxon>
        <taxon>Bacillota</taxon>
        <taxon>Clostridia</taxon>
        <taxon>Lachnospirales</taxon>
        <taxon>Lachnospiraceae</taxon>
        <taxon>Faecalicatena</taxon>
    </lineage>
</organism>
<keyword evidence="7 14" id="KW-0547">Nucleotide-binding</keyword>
<dbReference type="InterPro" id="IPR036565">
    <property type="entry name" value="Mur-like_cat_sf"/>
</dbReference>
<keyword evidence="9 14" id="KW-0133">Cell shape</keyword>
<keyword evidence="12 14" id="KW-0961">Cell wall biogenesis/degradation</keyword>
<dbReference type="SUPFAM" id="SSF53244">
    <property type="entry name" value="MurD-like peptide ligases, peptide-binding domain"/>
    <property type="match status" value="1"/>
</dbReference>
<dbReference type="OrthoDB" id="9804126at2"/>
<dbReference type="Gene3D" id="3.90.190.20">
    <property type="entry name" value="Mur ligase, C-terminal domain"/>
    <property type="match status" value="1"/>
</dbReference>
<dbReference type="InterPro" id="IPR036615">
    <property type="entry name" value="Mur_ligase_C_dom_sf"/>
</dbReference>
<dbReference type="InterPro" id="IPR050061">
    <property type="entry name" value="MurCDEF_pg_biosynth"/>
</dbReference>
<dbReference type="Gene3D" id="3.40.1190.10">
    <property type="entry name" value="Mur-like, catalytic domain"/>
    <property type="match status" value="1"/>
</dbReference>
<dbReference type="Proteomes" id="UP000095544">
    <property type="component" value="Unassembled WGS sequence"/>
</dbReference>
<dbReference type="Pfam" id="PF01225">
    <property type="entry name" value="Mur_ligase"/>
    <property type="match status" value="1"/>
</dbReference>
<accession>A0A174DFP9</accession>
<evidence type="ECO:0000259" key="16">
    <source>
        <dbReference type="Pfam" id="PF02875"/>
    </source>
</evidence>
<gene>
    <name evidence="14 18" type="primary">murC</name>
    <name evidence="18" type="ORF">ERS852491_01646</name>
</gene>
<dbReference type="EC" id="6.3.2.8" evidence="3 14"/>
<dbReference type="NCBIfam" id="TIGR01082">
    <property type="entry name" value="murC"/>
    <property type="match status" value="1"/>
</dbReference>
<dbReference type="STRING" id="39482.ERS852491_01646"/>
<dbReference type="SUPFAM" id="SSF53623">
    <property type="entry name" value="MurD-like peptide ligases, catalytic domain"/>
    <property type="match status" value="1"/>
</dbReference>
<evidence type="ECO:0000256" key="3">
    <source>
        <dbReference type="ARBA" id="ARBA00012211"/>
    </source>
</evidence>
<evidence type="ECO:0000259" key="15">
    <source>
        <dbReference type="Pfam" id="PF01225"/>
    </source>
</evidence>
<keyword evidence="8 14" id="KW-0067">ATP-binding</keyword>
<dbReference type="Gene3D" id="3.40.50.720">
    <property type="entry name" value="NAD(P)-binding Rossmann-like Domain"/>
    <property type="match status" value="1"/>
</dbReference>
<sequence length="458" mass="50230">MYKINFKKPIHIHFIGIGGISMSGLAEILLKEGFTVSGSDSRKSPLTQQLEDKGARIFYGQKAGNIIDGIECVVYTAAISRDNPELIEAVARKIPMLTRAELLGQLMKNYKNPIAVSGTHGKTTTTSMISHILLEGNLDPTISVGGILQAIGGNIRVGNSETFITEACEYTNSFLDFYPRISVILNIEEDHLDFFKDLEDIRHSFHQFASLLPPDGTLVINSNIQNYEEICDGLNCSVITYGSSPDSNYSAQNISYDDKGCVSFDLLRNGTPAEHVVLSVTGDHNVSNALASIAVAELLGVPADMIQKGLISFSGTDRRFEYKGTLNGTTIVDDYAHHPTEIAATLKAAKHYPHEGLWCVFQPHTYTRTKAFFHEFAEALSHADHVVLADIYAARETDTLGISSSDLAQELSKLGTDSHYFPCFEEIEDFLRENCKPGDLLITMGAGDVVNIGEELLK</sequence>
<dbReference type="GO" id="GO:0008360">
    <property type="term" value="P:regulation of cell shape"/>
    <property type="evidence" value="ECO:0007669"/>
    <property type="project" value="UniProtKB-KW"/>
</dbReference>
<evidence type="ECO:0000256" key="8">
    <source>
        <dbReference type="ARBA" id="ARBA00022840"/>
    </source>
</evidence>
<dbReference type="GeneID" id="93332500"/>
<dbReference type="GO" id="GO:0051301">
    <property type="term" value="P:cell division"/>
    <property type="evidence" value="ECO:0007669"/>
    <property type="project" value="UniProtKB-KW"/>
</dbReference>
<keyword evidence="10 14" id="KW-0573">Peptidoglycan synthesis</keyword>
<evidence type="ECO:0000256" key="10">
    <source>
        <dbReference type="ARBA" id="ARBA00022984"/>
    </source>
</evidence>
<evidence type="ECO:0000256" key="4">
    <source>
        <dbReference type="ARBA" id="ARBA00022490"/>
    </source>
</evidence>
<evidence type="ECO:0000256" key="7">
    <source>
        <dbReference type="ARBA" id="ARBA00022741"/>
    </source>
</evidence>
<dbReference type="HAMAP" id="MF_00046">
    <property type="entry name" value="MurC"/>
    <property type="match status" value="1"/>
</dbReference>
<evidence type="ECO:0000256" key="6">
    <source>
        <dbReference type="ARBA" id="ARBA00022618"/>
    </source>
</evidence>
<evidence type="ECO:0000256" key="11">
    <source>
        <dbReference type="ARBA" id="ARBA00023306"/>
    </source>
</evidence>
<keyword evidence="5 14" id="KW-0436">Ligase</keyword>
<dbReference type="AlphaFoldDB" id="A0A174DFP9"/>
<dbReference type="SUPFAM" id="SSF51984">
    <property type="entry name" value="MurCD N-terminal domain"/>
    <property type="match status" value="1"/>
</dbReference>
<comment type="catalytic activity">
    <reaction evidence="13 14">
        <text>UDP-N-acetyl-alpha-D-muramate + L-alanine + ATP = UDP-N-acetyl-alpha-D-muramoyl-L-alanine + ADP + phosphate + H(+)</text>
        <dbReference type="Rhea" id="RHEA:23372"/>
        <dbReference type="ChEBI" id="CHEBI:15378"/>
        <dbReference type="ChEBI" id="CHEBI:30616"/>
        <dbReference type="ChEBI" id="CHEBI:43474"/>
        <dbReference type="ChEBI" id="CHEBI:57972"/>
        <dbReference type="ChEBI" id="CHEBI:70757"/>
        <dbReference type="ChEBI" id="CHEBI:83898"/>
        <dbReference type="ChEBI" id="CHEBI:456216"/>
        <dbReference type="EC" id="6.3.2.8"/>
    </reaction>
</comment>
<dbReference type="RefSeq" id="WP_055152520.1">
    <property type="nucleotide sequence ID" value="NZ_BAAACT010000144.1"/>
</dbReference>
<evidence type="ECO:0000259" key="17">
    <source>
        <dbReference type="Pfam" id="PF08245"/>
    </source>
</evidence>
<evidence type="ECO:0000256" key="9">
    <source>
        <dbReference type="ARBA" id="ARBA00022960"/>
    </source>
</evidence>
<evidence type="ECO:0000256" key="2">
    <source>
        <dbReference type="ARBA" id="ARBA00004752"/>
    </source>
</evidence>
<comment type="function">
    <text evidence="14">Cell wall formation.</text>
</comment>
<dbReference type="UniPathway" id="UPA00219"/>
<comment type="pathway">
    <text evidence="2 14">Cell wall biogenesis; peptidoglycan biosynthesis.</text>
</comment>
<protein>
    <recommendedName>
        <fullName evidence="3 14">UDP-N-acetylmuramate--L-alanine ligase</fullName>
        <ecNumber evidence="3 14">6.3.2.8</ecNumber>
    </recommendedName>
    <alternativeName>
        <fullName evidence="14">UDP-N-acetylmuramoyl-L-alanine synthetase</fullName>
    </alternativeName>
</protein>
<dbReference type="PANTHER" id="PTHR43445:SF3">
    <property type="entry name" value="UDP-N-ACETYLMURAMATE--L-ALANINE LIGASE"/>
    <property type="match status" value="1"/>
</dbReference>
<feature type="domain" description="Mur ligase C-terminal" evidence="16">
    <location>
        <begin position="318"/>
        <end position="447"/>
    </location>
</feature>
<dbReference type="Pfam" id="PF08245">
    <property type="entry name" value="Mur_ligase_M"/>
    <property type="match status" value="1"/>
</dbReference>
<dbReference type="PANTHER" id="PTHR43445">
    <property type="entry name" value="UDP-N-ACETYLMURAMATE--L-ALANINE LIGASE-RELATED"/>
    <property type="match status" value="1"/>
</dbReference>
<dbReference type="GO" id="GO:0071555">
    <property type="term" value="P:cell wall organization"/>
    <property type="evidence" value="ECO:0007669"/>
    <property type="project" value="UniProtKB-KW"/>
</dbReference>
<evidence type="ECO:0000313" key="19">
    <source>
        <dbReference type="Proteomes" id="UP000095544"/>
    </source>
</evidence>
<dbReference type="InterPro" id="IPR000713">
    <property type="entry name" value="Mur_ligase_N"/>
</dbReference>
<evidence type="ECO:0000256" key="1">
    <source>
        <dbReference type="ARBA" id="ARBA00004496"/>
    </source>
</evidence>
<evidence type="ECO:0000256" key="13">
    <source>
        <dbReference type="ARBA" id="ARBA00047833"/>
    </source>
</evidence>
<evidence type="ECO:0000256" key="12">
    <source>
        <dbReference type="ARBA" id="ARBA00023316"/>
    </source>
</evidence>
<evidence type="ECO:0000256" key="14">
    <source>
        <dbReference type="HAMAP-Rule" id="MF_00046"/>
    </source>
</evidence>
<evidence type="ECO:0000313" key="18">
    <source>
        <dbReference type="EMBL" id="CUO24007.1"/>
    </source>
</evidence>
<name>A0A174DFP9_9FIRM</name>
<reference evidence="18 19" key="1">
    <citation type="submission" date="2015-09" db="EMBL/GenBank/DDBJ databases">
        <authorList>
            <consortium name="Pathogen Informatics"/>
        </authorList>
    </citation>
    <scope>NUCLEOTIDE SEQUENCE [LARGE SCALE GENOMIC DNA]</scope>
    <source>
        <strain evidence="18 19">2789STDY5834876</strain>
    </source>
</reference>